<dbReference type="PANTHER" id="PTHR48029:SF1">
    <property type="entry name" value="NUCLEOLAR PROTEIN 8"/>
    <property type="match status" value="1"/>
</dbReference>
<protein>
    <recommendedName>
        <fullName evidence="4">RRM domain-containing protein</fullName>
    </recommendedName>
</protein>
<dbReference type="InterPro" id="IPR035979">
    <property type="entry name" value="RBD_domain_sf"/>
</dbReference>
<evidence type="ECO:0000313" key="5">
    <source>
        <dbReference type="EMBL" id="JAS27696.1"/>
    </source>
</evidence>
<feature type="region of interest" description="Disordered" evidence="3">
    <location>
        <begin position="379"/>
        <end position="402"/>
    </location>
</feature>
<organism evidence="6">
    <name type="scientific">Clastoptera arizonana</name>
    <name type="common">Arizona spittle bug</name>
    <dbReference type="NCBI Taxonomy" id="38151"/>
    <lineage>
        <taxon>Eukaryota</taxon>
        <taxon>Metazoa</taxon>
        <taxon>Ecdysozoa</taxon>
        <taxon>Arthropoda</taxon>
        <taxon>Hexapoda</taxon>
        <taxon>Insecta</taxon>
        <taxon>Pterygota</taxon>
        <taxon>Neoptera</taxon>
        <taxon>Paraneoptera</taxon>
        <taxon>Hemiptera</taxon>
        <taxon>Auchenorrhyncha</taxon>
        <taxon>Cercopoidea</taxon>
        <taxon>Clastopteridae</taxon>
        <taxon>Clastoptera</taxon>
    </lineage>
</organism>
<keyword evidence="1 2" id="KW-0694">RNA-binding</keyword>
<dbReference type="PANTHER" id="PTHR48029">
    <property type="entry name" value="NUCLEOLAR PROTEIN 8"/>
    <property type="match status" value="1"/>
</dbReference>
<evidence type="ECO:0000259" key="4">
    <source>
        <dbReference type="PROSITE" id="PS50102"/>
    </source>
</evidence>
<evidence type="ECO:0000256" key="2">
    <source>
        <dbReference type="PROSITE-ProRule" id="PRU00176"/>
    </source>
</evidence>
<feature type="compositionally biased region" description="Basic and acidic residues" evidence="3">
    <location>
        <begin position="393"/>
        <end position="402"/>
    </location>
</feature>
<proteinExistence type="predicted"/>
<reference evidence="6" key="1">
    <citation type="submission" date="2015-12" db="EMBL/GenBank/DDBJ databases">
        <title>De novo transcriptome assembly of four potential Pierce s Disease insect vectors from Arizona vineyards.</title>
        <authorList>
            <person name="Tassone E.E."/>
        </authorList>
    </citation>
    <scope>NUCLEOTIDE SEQUENCE</scope>
</reference>
<dbReference type="Gene3D" id="3.30.70.330">
    <property type="match status" value="1"/>
</dbReference>
<evidence type="ECO:0000256" key="1">
    <source>
        <dbReference type="ARBA" id="ARBA00022884"/>
    </source>
</evidence>
<evidence type="ECO:0000313" key="7">
    <source>
        <dbReference type="EMBL" id="JAS33989.1"/>
    </source>
</evidence>
<accession>A0A1B6DTP9</accession>
<dbReference type="AlphaFoldDB" id="A0A1B6DTP9"/>
<dbReference type="EMBL" id="GEDC01009602">
    <property type="protein sequence ID" value="JAS27696.1"/>
    <property type="molecule type" value="Transcribed_RNA"/>
</dbReference>
<dbReference type="SMART" id="SM00360">
    <property type="entry name" value="RRM"/>
    <property type="match status" value="1"/>
</dbReference>
<dbReference type="GO" id="GO:0003723">
    <property type="term" value="F:RNA binding"/>
    <property type="evidence" value="ECO:0007669"/>
    <property type="project" value="UniProtKB-UniRule"/>
</dbReference>
<name>A0A1B6DTP9_9HEMI</name>
<evidence type="ECO:0000313" key="6">
    <source>
        <dbReference type="EMBL" id="JAS29025.1"/>
    </source>
</evidence>
<dbReference type="InterPro" id="IPR000504">
    <property type="entry name" value="RRM_dom"/>
</dbReference>
<dbReference type="SUPFAM" id="SSF54928">
    <property type="entry name" value="RNA-binding domain, RBD"/>
    <property type="match status" value="1"/>
</dbReference>
<dbReference type="InterPro" id="IPR012677">
    <property type="entry name" value="Nucleotide-bd_a/b_plait_sf"/>
</dbReference>
<evidence type="ECO:0000256" key="3">
    <source>
        <dbReference type="SAM" id="MobiDB-lite"/>
    </source>
</evidence>
<feature type="non-terminal residue" evidence="6">
    <location>
        <position position="429"/>
    </location>
</feature>
<dbReference type="PROSITE" id="PS50102">
    <property type="entry name" value="RRM"/>
    <property type="match status" value="1"/>
</dbReference>
<dbReference type="EMBL" id="GEDC01003309">
    <property type="protein sequence ID" value="JAS33989.1"/>
    <property type="molecule type" value="Transcribed_RNA"/>
</dbReference>
<feature type="domain" description="RRM" evidence="4">
    <location>
        <begin position="4"/>
        <end position="85"/>
    </location>
</feature>
<gene>
    <name evidence="6" type="ORF">g.17235</name>
    <name evidence="7" type="ORF">g.17236</name>
    <name evidence="5" type="ORF">g.17237</name>
</gene>
<dbReference type="Pfam" id="PF00076">
    <property type="entry name" value="RRM_1"/>
    <property type="match status" value="1"/>
</dbReference>
<dbReference type="EMBL" id="GEDC01008273">
    <property type="protein sequence ID" value="JAS29025.1"/>
    <property type="molecule type" value="Transcribed_RNA"/>
</dbReference>
<sequence length="429" mass="49747">MEHNRLYIGNLPLDTKEDDIIKKFSKFGFVISTEIKHRYNIENEISSTFAFVTLEANRNNLNKCIDEISLKKWKGHNIKLELAKESFLTRLKKEWDENSQIKIPEIKSENQIVDIQAKGHNSDSYSEEEKKGGISKFSGTKSFLEQDIVVKEPKNKEGNINIEVNKEIKSLNFFPSSEKEGDSKFITDVSSGVDELTKSNNSLYDGSDKFMTYEIQNPNFYSEECISKEKLENSRKRKHNANSLTGTIETVYIKNESNLQDKNKFDKVADEKRRKAFEEKRQIINEQKNAVKMALAYIDCNTKSNKKIVFNDSEHVCFEEGKEKNDNGKVFNQLKKKKLFDNESDSEDNSFVTNQHFESAKGEKLLQLQSKYAHDSRFTLDSRFHDSEEENDKDPKSEKDKQLEILEQVVGFQLRKPKNTKNNFSKSVS</sequence>